<evidence type="ECO:0000256" key="5">
    <source>
        <dbReference type="ARBA" id="ARBA00023136"/>
    </source>
</evidence>
<evidence type="ECO:0000256" key="4">
    <source>
        <dbReference type="ARBA" id="ARBA00022989"/>
    </source>
</evidence>
<feature type="transmembrane region" description="Helical" evidence="6">
    <location>
        <begin position="49"/>
        <end position="65"/>
    </location>
</feature>
<reference evidence="7 8" key="1">
    <citation type="submission" date="2020-05" db="EMBL/GenBank/DDBJ databases">
        <title>Complete genome sequencing of Campylobacter and Arcobacter type strains.</title>
        <authorList>
            <person name="Miller W.G."/>
            <person name="Yee E."/>
        </authorList>
    </citation>
    <scope>NUCLEOTIDE SEQUENCE [LARGE SCALE GENOMIC DNA]</scope>
    <source>
        <strain evidence="7 8">LMG 26156</strain>
    </source>
</reference>
<name>A0AAE7E3X8_9BACT</name>
<comment type="subcellular location">
    <subcellularLocation>
        <location evidence="1">Membrane</location>
        <topology evidence="1">Multi-pass membrane protein</topology>
    </subcellularLocation>
</comment>
<dbReference type="KEGG" id="avp:AVENP_1295"/>
<proteinExistence type="predicted"/>
<dbReference type="InterPro" id="IPR003339">
    <property type="entry name" value="ABC/ECF_trnsptr_transmembrane"/>
</dbReference>
<dbReference type="Proteomes" id="UP000503482">
    <property type="component" value="Chromosome"/>
</dbReference>
<gene>
    <name evidence="7" type="primary">cbiQ</name>
    <name evidence="7" type="ORF">AVENP_1295</name>
</gene>
<organism evidence="7 8">
    <name type="scientific">Arcobacter venerupis</name>
    <dbReference type="NCBI Taxonomy" id="1054033"/>
    <lineage>
        <taxon>Bacteria</taxon>
        <taxon>Pseudomonadati</taxon>
        <taxon>Campylobacterota</taxon>
        <taxon>Epsilonproteobacteria</taxon>
        <taxon>Campylobacterales</taxon>
        <taxon>Arcobacteraceae</taxon>
        <taxon>Arcobacter</taxon>
    </lineage>
</organism>
<evidence type="ECO:0000256" key="6">
    <source>
        <dbReference type="SAM" id="Phobius"/>
    </source>
</evidence>
<evidence type="ECO:0000256" key="2">
    <source>
        <dbReference type="ARBA" id="ARBA00022475"/>
    </source>
</evidence>
<keyword evidence="4 6" id="KW-1133">Transmembrane helix</keyword>
<keyword evidence="8" id="KW-1185">Reference proteome</keyword>
<dbReference type="GO" id="GO:0005886">
    <property type="term" value="C:plasma membrane"/>
    <property type="evidence" value="ECO:0007669"/>
    <property type="project" value="UniProtKB-ARBA"/>
</dbReference>
<evidence type="ECO:0000256" key="1">
    <source>
        <dbReference type="ARBA" id="ARBA00004141"/>
    </source>
</evidence>
<dbReference type="PANTHER" id="PTHR34857:SF2">
    <property type="entry name" value="SLL0384 PROTEIN"/>
    <property type="match status" value="1"/>
</dbReference>
<accession>A0AAE7E3X8</accession>
<dbReference type="InterPro" id="IPR051611">
    <property type="entry name" value="ECF_transporter_component"/>
</dbReference>
<feature type="transmembrane region" description="Helical" evidence="6">
    <location>
        <begin position="71"/>
        <end position="90"/>
    </location>
</feature>
<feature type="transmembrane region" description="Helical" evidence="6">
    <location>
        <begin position="110"/>
        <end position="126"/>
    </location>
</feature>
<dbReference type="Pfam" id="PF02361">
    <property type="entry name" value="CbiQ"/>
    <property type="match status" value="1"/>
</dbReference>
<evidence type="ECO:0000313" key="7">
    <source>
        <dbReference type="EMBL" id="QKF66849.1"/>
    </source>
</evidence>
<dbReference type="RefSeq" id="WP_128358754.1">
    <property type="nucleotide sequence ID" value="NZ_CP053840.1"/>
</dbReference>
<dbReference type="PANTHER" id="PTHR34857">
    <property type="entry name" value="SLL0384 PROTEIN"/>
    <property type="match status" value="1"/>
</dbReference>
<dbReference type="EMBL" id="CP053840">
    <property type="protein sequence ID" value="QKF66849.1"/>
    <property type="molecule type" value="Genomic_DNA"/>
</dbReference>
<sequence>MNNEAIKLIVSLLFSFLVAFTSLEYYYILPILLVLFFESKSIIKIFKKLFLLNFFIIFLVFFVAFQNHQMAIELFFRTNLILLFNITIFYKSKGYDIVRGFNSLKFSAKFISIFYFTICLIEYLLKEFKNIKATLKLRGFKAQTSMFVYQTFGNIFAMMFIKAIKKSEDMKLSMNARGFKSQIFLLETNKISIKDILVISSLVVIFLIKVLYI</sequence>
<protein>
    <submittedName>
        <fullName evidence="7">Cobalt/nickel ECF transporter CbiMNQO, T component CbiQ</fullName>
    </submittedName>
</protein>
<evidence type="ECO:0000256" key="3">
    <source>
        <dbReference type="ARBA" id="ARBA00022692"/>
    </source>
</evidence>
<keyword evidence="2" id="KW-1003">Cell membrane</keyword>
<keyword evidence="3 6" id="KW-0812">Transmembrane</keyword>
<keyword evidence="5 6" id="KW-0472">Membrane</keyword>
<dbReference type="AlphaFoldDB" id="A0AAE7E3X8"/>
<evidence type="ECO:0000313" key="8">
    <source>
        <dbReference type="Proteomes" id="UP000503482"/>
    </source>
</evidence>
<feature type="transmembrane region" description="Helical" evidence="6">
    <location>
        <begin position="146"/>
        <end position="164"/>
    </location>
</feature>
<feature type="transmembrane region" description="Helical" evidence="6">
    <location>
        <begin position="12"/>
        <end position="37"/>
    </location>
</feature>
<dbReference type="CDD" id="cd16914">
    <property type="entry name" value="EcfT"/>
    <property type="match status" value="1"/>
</dbReference>